<name>A0ABP5BZH8_9MICO</name>
<evidence type="ECO:0000313" key="2">
    <source>
        <dbReference type="Proteomes" id="UP001499933"/>
    </source>
</evidence>
<dbReference type="EMBL" id="BAAAOG010000002">
    <property type="protein sequence ID" value="GAA1954754.1"/>
    <property type="molecule type" value="Genomic_DNA"/>
</dbReference>
<evidence type="ECO:0000313" key="1">
    <source>
        <dbReference type="EMBL" id="GAA1954754.1"/>
    </source>
</evidence>
<gene>
    <name evidence="1" type="ORF">GCM10009776_15900</name>
</gene>
<accession>A0ABP5BZH8</accession>
<sequence>MTIPDAYEERYAAKLWSLLPEHHRAADSETIDAAGPLQELLTRIGWSVADVRRSIDRLWEDQSIETADSWVIPYLADLLATRLVPAMDARGQRLDVFNTISYRRAKGTVQLLERLANDVTGYDVRVIEFFRALGRTRHGLDPAIGRPADSADPVGARRLQQLERLTGPRTGTPAGGWADLRDTLGATLVGTAFDEYHHHADVRIGRGDFGWYSIPKAGFFLWRTVSLGVDRATPVPVAGCAGHYSFDPTGRLIPLFLAARRGANDYGESWLPVPLWQLPTPLTEPLWEAILDSADPFHADAADTWPLSLSVRPAAGGAPLDVGQVRVWPEVGRFQVLPGGPADVEAGYHHGLFSRIGAGPYDRRRPGIRRAVDPLPRSRIEGGSAIALPGAVAALSGQGTVIVGDGRTLSATADVPAIRDVAIRAEDGERAVIRAAGGAEWAFTGDGGRLRLEGLLVSGTDIVLRGDFTEVVISCCTLDPGGSGALHTPPVVWDSAVDGRELVASTLWIEGTIDSLVIDRSITGPIRTRTTGLVDRLTATDSVIQGLPTELAGDLDGLRDADSIVSALRFGRDPLSAWLAGQLDAATSAAVAAHDENTPVSSATAALVTTALQGIVDGPLIWDAARFHERTLSAATLDAVASPPADAAALRALNRLLLAEAFPSGLADAALALDAGLTQLDRCTVLGRAYVHRLECSESILDDIAIVRDAQDGCVRFSAWSTGSRLPRRYESVELAPGAPVMVSRRYGEWGYAQLSDGADSAILSGNTSTTPTVLSGSRERSEMGVFCRDLASVKDRSLLIKAQEYLPVGVAPVLIHLPEADPVGELTRGRPWPPM</sequence>
<comment type="caution">
    <text evidence="1">The sequence shown here is derived from an EMBL/GenBank/DDBJ whole genome shotgun (WGS) entry which is preliminary data.</text>
</comment>
<organism evidence="1 2">
    <name type="scientific">Microbacterium deminutum</name>
    <dbReference type="NCBI Taxonomy" id="344164"/>
    <lineage>
        <taxon>Bacteria</taxon>
        <taxon>Bacillati</taxon>
        <taxon>Actinomycetota</taxon>
        <taxon>Actinomycetes</taxon>
        <taxon>Micrococcales</taxon>
        <taxon>Microbacteriaceae</taxon>
        <taxon>Microbacterium</taxon>
    </lineage>
</organism>
<protein>
    <recommendedName>
        <fullName evidence="3">DUF4132 domain-containing protein</fullName>
    </recommendedName>
</protein>
<evidence type="ECO:0008006" key="3">
    <source>
        <dbReference type="Google" id="ProtNLM"/>
    </source>
</evidence>
<proteinExistence type="predicted"/>
<dbReference type="Proteomes" id="UP001499933">
    <property type="component" value="Unassembled WGS sequence"/>
</dbReference>
<dbReference type="RefSeq" id="WP_344093146.1">
    <property type="nucleotide sequence ID" value="NZ_BAAAOG010000002.1"/>
</dbReference>
<keyword evidence="2" id="KW-1185">Reference proteome</keyword>
<reference evidence="2" key="1">
    <citation type="journal article" date="2019" name="Int. J. Syst. Evol. Microbiol.">
        <title>The Global Catalogue of Microorganisms (GCM) 10K type strain sequencing project: providing services to taxonomists for standard genome sequencing and annotation.</title>
        <authorList>
            <consortium name="The Broad Institute Genomics Platform"/>
            <consortium name="The Broad Institute Genome Sequencing Center for Infectious Disease"/>
            <person name="Wu L."/>
            <person name="Ma J."/>
        </authorList>
    </citation>
    <scope>NUCLEOTIDE SEQUENCE [LARGE SCALE GENOMIC DNA]</scope>
    <source>
        <strain evidence="2">JCM 14901</strain>
    </source>
</reference>